<dbReference type="AlphaFoldDB" id="A0A5J9VYT7"/>
<reference evidence="1 2" key="1">
    <citation type="journal article" date="2019" name="Sci. Rep.">
        <title>A high-quality genome of Eragrostis curvula grass provides insights into Poaceae evolution and supports new strategies to enhance forage quality.</title>
        <authorList>
            <person name="Carballo J."/>
            <person name="Santos B.A.C.M."/>
            <person name="Zappacosta D."/>
            <person name="Garbus I."/>
            <person name="Selva J.P."/>
            <person name="Gallo C.A."/>
            <person name="Diaz A."/>
            <person name="Albertini E."/>
            <person name="Caccamo M."/>
            <person name="Echenique V."/>
        </authorList>
    </citation>
    <scope>NUCLEOTIDE SEQUENCE [LARGE SCALE GENOMIC DNA]</scope>
    <source>
        <strain evidence="2">cv. Victoria</strain>
        <tissue evidence="1">Leaf</tissue>
    </source>
</reference>
<comment type="caution">
    <text evidence="1">The sequence shown here is derived from an EMBL/GenBank/DDBJ whole genome shotgun (WGS) entry which is preliminary data.</text>
</comment>
<dbReference type="SUPFAM" id="SSF52540">
    <property type="entry name" value="P-loop containing nucleoside triphosphate hydrolases"/>
    <property type="match status" value="1"/>
</dbReference>
<organism evidence="1 2">
    <name type="scientific">Eragrostis curvula</name>
    <name type="common">weeping love grass</name>
    <dbReference type="NCBI Taxonomy" id="38414"/>
    <lineage>
        <taxon>Eukaryota</taxon>
        <taxon>Viridiplantae</taxon>
        <taxon>Streptophyta</taxon>
        <taxon>Embryophyta</taxon>
        <taxon>Tracheophyta</taxon>
        <taxon>Spermatophyta</taxon>
        <taxon>Magnoliopsida</taxon>
        <taxon>Liliopsida</taxon>
        <taxon>Poales</taxon>
        <taxon>Poaceae</taxon>
        <taxon>PACMAD clade</taxon>
        <taxon>Chloridoideae</taxon>
        <taxon>Eragrostideae</taxon>
        <taxon>Eragrostidinae</taxon>
        <taxon>Eragrostis</taxon>
    </lineage>
</organism>
<evidence type="ECO:0000313" key="2">
    <source>
        <dbReference type="Proteomes" id="UP000324897"/>
    </source>
</evidence>
<accession>A0A5J9VYT7</accession>
<evidence type="ECO:0000313" key="1">
    <source>
        <dbReference type="EMBL" id="TVU40514.1"/>
    </source>
</evidence>
<evidence type="ECO:0008006" key="3">
    <source>
        <dbReference type="Google" id="ProtNLM"/>
    </source>
</evidence>
<keyword evidence="2" id="KW-1185">Reference proteome</keyword>
<protein>
    <recommendedName>
        <fullName evidence="3">NB-ARC domain-containing protein</fullName>
    </recommendedName>
</protein>
<dbReference type="Gene3D" id="3.40.50.300">
    <property type="entry name" value="P-loop containing nucleotide triphosphate hydrolases"/>
    <property type="match status" value="1"/>
</dbReference>
<dbReference type="Proteomes" id="UP000324897">
    <property type="component" value="Chromosome 4"/>
</dbReference>
<proteinExistence type="predicted"/>
<dbReference type="OrthoDB" id="720451at2759"/>
<sequence length="200" mass="22927">MPMHRKHDVSNSFALSVFNPTKRIFLSNGNPRGAKDLQQVLDNLNNIMIHVSEFVTFLTKCPPLYRQPYNMHLFVGKCMFGHQMEMDRIMDFLMQMEHPSTKSIGVLAIVGPTCVGKSTLVAHVCDDERVRSYFSKILVLAEDDIRPLMRFKVVITSRSNKIIKFGTTPALVLNFLPPEAYWYFFKILAFGSVDSRDHPN</sequence>
<gene>
    <name evidence="1" type="ORF">EJB05_13981</name>
</gene>
<feature type="non-terminal residue" evidence="1">
    <location>
        <position position="1"/>
    </location>
</feature>
<name>A0A5J9VYT7_9POAL</name>
<dbReference type="EMBL" id="RWGY01000007">
    <property type="protein sequence ID" value="TVU40514.1"/>
    <property type="molecule type" value="Genomic_DNA"/>
</dbReference>
<dbReference type="InterPro" id="IPR027417">
    <property type="entry name" value="P-loop_NTPase"/>
</dbReference>
<dbReference type="PANTHER" id="PTHR33377:SF50">
    <property type="entry name" value="NB-ARC DOMAIN-CONTAINING PROTEIN"/>
    <property type="match status" value="1"/>
</dbReference>
<dbReference type="PANTHER" id="PTHR33377">
    <property type="entry name" value="OS10G0134700 PROTEIN-RELATED"/>
    <property type="match status" value="1"/>
</dbReference>
<dbReference type="Gramene" id="TVU40514">
    <property type="protein sequence ID" value="TVU40514"/>
    <property type="gene ID" value="EJB05_13981"/>
</dbReference>